<dbReference type="PRINTS" id="PR00037">
    <property type="entry name" value="HTHLACR"/>
</dbReference>
<feature type="domain" description="HTH deoR-type" evidence="5">
    <location>
        <begin position="3"/>
        <end position="58"/>
    </location>
</feature>
<evidence type="ECO:0000259" key="5">
    <source>
        <dbReference type="PROSITE" id="PS51000"/>
    </source>
</evidence>
<dbReference type="SMART" id="SM00420">
    <property type="entry name" value="HTH_DEOR"/>
    <property type="match status" value="1"/>
</dbReference>
<name>A0ABY3RTA8_9MICO</name>
<dbReference type="SUPFAM" id="SSF46785">
    <property type="entry name" value="Winged helix' DNA-binding domain"/>
    <property type="match status" value="1"/>
</dbReference>
<evidence type="ECO:0000313" key="7">
    <source>
        <dbReference type="Proteomes" id="UP001199642"/>
    </source>
</evidence>
<dbReference type="Gene3D" id="1.10.10.10">
    <property type="entry name" value="Winged helix-like DNA-binding domain superfamily/Winged helix DNA-binding domain"/>
    <property type="match status" value="1"/>
</dbReference>
<dbReference type="EMBL" id="CP082781">
    <property type="protein sequence ID" value="UGS26183.1"/>
    <property type="molecule type" value="Genomic_DNA"/>
</dbReference>
<keyword evidence="1" id="KW-0805">Transcription regulation</keyword>
<dbReference type="InterPro" id="IPR036388">
    <property type="entry name" value="WH-like_DNA-bd_sf"/>
</dbReference>
<dbReference type="InterPro" id="IPR001034">
    <property type="entry name" value="DeoR_HTH"/>
</dbReference>
<dbReference type="PANTHER" id="PTHR30146">
    <property type="entry name" value="LACI-RELATED TRANSCRIPTIONAL REPRESSOR"/>
    <property type="match status" value="1"/>
</dbReference>
<evidence type="ECO:0000256" key="4">
    <source>
        <dbReference type="SAM" id="MobiDB-lite"/>
    </source>
</evidence>
<dbReference type="InterPro" id="IPR036390">
    <property type="entry name" value="WH_DNA-bd_sf"/>
</dbReference>
<protein>
    <submittedName>
        <fullName evidence="6">Substrate-binding domain-containing protein</fullName>
    </submittedName>
</protein>
<keyword evidence="7" id="KW-1185">Reference proteome</keyword>
<dbReference type="InterPro" id="IPR018356">
    <property type="entry name" value="Tscrpt_reg_HTH_DeoR_CS"/>
</dbReference>
<dbReference type="PROSITE" id="PS51000">
    <property type="entry name" value="HTH_DEOR_2"/>
    <property type="match status" value="1"/>
</dbReference>
<sequence>MLAHGRHDAILRELELRGTLQAARFAERIGVSSMTLRRDLDELERQGLLVRVHGGAVSLAVAAQRDPAQASSRAPRRPVATIGMITPSASYYYPEVIRGARDAARELHCRLVLGTTNYSEREELRQAERLIAGGVDALMITPSRVRIEGTRLHEVLTEAPLPVVVVERAVEERTGGRVESVRTDHAYGAELAVRRLAELGHERIALAARETPTSPWLIDGYTRATSRADGPDDALRAVLPTPLTGDDSSVEALGVFLESLLANGATAAIVLTDVDAVSLVDLAADRGIRVPEDLSIIAYDDEIAGLGRVPLTAVAPPKYDLGHTALRMCMDRLRHSSDAPRAVTRTAMLPRLTERDSTVPPRDVR</sequence>
<dbReference type="RefSeq" id="WP_067250063.1">
    <property type="nucleotide sequence ID" value="NZ_CP082781.1"/>
</dbReference>
<dbReference type="Gene3D" id="3.40.50.2300">
    <property type="match status" value="2"/>
</dbReference>
<dbReference type="InterPro" id="IPR028082">
    <property type="entry name" value="Peripla_BP_I"/>
</dbReference>
<dbReference type="Pfam" id="PF13377">
    <property type="entry name" value="Peripla_BP_3"/>
    <property type="match status" value="1"/>
</dbReference>
<dbReference type="Proteomes" id="UP001199642">
    <property type="component" value="Chromosome"/>
</dbReference>
<dbReference type="InterPro" id="IPR046335">
    <property type="entry name" value="LacI/GalR-like_sensor"/>
</dbReference>
<accession>A0ABY3RTA8</accession>
<evidence type="ECO:0000313" key="6">
    <source>
        <dbReference type="EMBL" id="UGS26183.1"/>
    </source>
</evidence>
<dbReference type="SUPFAM" id="SSF53822">
    <property type="entry name" value="Periplasmic binding protein-like I"/>
    <property type="match status" value="1"/>
</dbReference>
<reference evidence="6 7" key="1">
    <citation type="submission" date="2023-01" db="EMBL/GenBank/DDBJ databases">
        <title>Characterization of estradiol degrading bacteria Microbacterium sp. MZT7 and reveal degrading genes through genome analysis.</title>
        <authorList>
            <person name="Hao P."/>
            <person name="Gao Y."/>
        </authorList>
    </citation>
    <scope>NUCLEOTIDE SEQUENCE [LARGE SCALE GENOMIC DNA]</scope>
    <source>
        <strain evidence="6 7">MZT7</strain>
    </source>
</reference>
<keyword evidence="3" id="KW-0804">Transcription</keyword>
<organism evidence="6 7">
    <name type="scientific">Microbacterium resistens</name>
    <dbReference type="NCBI Taxonomy" id="156977"/>
    <lineage>
        <taxon>Bacteria</taxon>
        <taxon>Bacillati</taxon>
        <taxon>Actinomycetota</taxon>
        <taxon>Actinomycetes</taxon>
        <taxon>Micrococcales</taxon>
        <taxon>Microbacteriaceae</taxon>
        <taxon>Microbacterium</taxon>
    </lineage>
</organism>
<dbReference type="PANTHER" id="PTHR30146:SF155">
    <property type="entry name" value="ALANINE RACEMASE"/>
    <property type="match status" value="1"/>
</dbReference>
<proteinExistence type="predicted"/>
<dbReference type="PROSITE" id="PS00894">
    <property type="entry name" value="HTH_DEOR_1"/>
    <property type="match status" value="1"/>
</dbReference>
<dbReference type="Pfam" id="PF08220">
    <property type="entry name" value="HTH_DeoR"/>
    <property type="match status" value="1"/>
</dbReference>
<evidence type="ECO:0000256" key="2">
    <source>
        <dbReference type="ARBA" id="ARBA00023125"/>
    </source>
</evidence>
<evidence type="ECO:0000256" key="1">
    <source>
        <dbReference type="ARBA" id="ARBA00023015"/>
    </source>
</evidence>
<feature type="compositionally biased region" description="Basic and acidic residues" evidence="4">
    <location>
        <begin position="352"/>
        <end position="365"/>
    </location>
</feature>
<evidence type="ECO:0000256" key="3">
    <source>
        <dbReference type="ARBA" id="ARBA00023163"/>
    </source>
</evidence>
<feature type="region of interest" description="Disordered" evidence="4">
    <location>
        <begin position="344"/>
        <end position="365"/>
    </location>
</feature>
<keyword evidence="2" id="KW-0238">DNA-binding</keyword>
<gene>
    <name evidence="6" type="ORF">K8F61_16320</name>
</gene>